<keyword evidence="1" id="KW-0229">DNA integration</keyword>
<gene>
    <name evidence="4" type="ORF">LY56_02776</name>
</gene>
<evidence type="ECO:0000259" key="3">
    <source>
        <dbReference type="PROSITE" id="PS51898"/>
    </source>
</evidence>
<evidence type="ECO:0000256" key="2">
    <source>
        <dbReference type="ARBA" id="ARBA00023172"/>
    </source>
</evidence>
<dbReference type="Proteomes" id="UP000249364">
    <property type="component" value="Unassembled WGS sequence"/>
</dbReference>
<dbReference type="GO" id="GO:0015074">
    <property type="term" value="P:DNA integration"/>
    <property type="evidence" value="ECO:0007669"/>
    <property type="project" value="UniProtKB-KW"/>
</dbReference>
<dbReference type="InterPro" id="IPR002104">
    <property type="entry name" value="Integrase_catalytic"/>
</dbReference>
<dbReference type="EMBL" id="QKZQ01000014">
    <property type="protein sequence ID" value="PZX39397.1"/>
    <property type="molecule type" value="Genomic_DNA"/>
</dbReference>
<dbReference type="InterPro" id="IPR011010">
    <property type="entry name" value="DNA_brk_join_enz"/>
</dbReference>
<dbReference type="InterPro" id="IPR050090">
    <property type="entry name" value="Tyrosine_recombinase_XerCD"/>
</dbReference>
<reference evidence="4 5" key="1">
    <citation type="submission" date="2018-06" db="EMBL/GenBank/DDBJ databases">
        <title>Genomic Encyclopedia of Archaeal and Bacterial Type Strains, Phase II (KMG-II): from individual species to whole genera.</title>
        <authorList>
            <person name="Goeker M."/>
        </authorList>
    </citation>
    <scope>NUCLEOTIDE SEQUENCE [LARGE SCALE GENOMIC DNA]</scope>
    <source>
        <strain evidence="4 5">DSM 13087</strain>
    </source>
</reference>
<dbReference type="STRING" id="121821.GCA_001870675_00467"/>
<accession>A0A2W7Q5F7</accession>
<dbReference type="PANTHER" id="PTHR30349">
    <property type="entry name" value="PHAGE INTEGRASE-RELATED"/>
    <property type="match status" value="1"/>
</dbReference>
<dbReference type="PROSITE" id="PS51898">
    <property type="entry name" value="TYR_RECOMBINASE"/>
    <property type="match status" value="1"/>
</dbReference>
<keyword evidence="5" id="KW-1185">Reference proteome</keyword>
<organism evidence="4 5">
    <name type="scientific">Roseinatronobacter thiooxidans</name>
    <dbReference type="NCBI Taxonomy" id="121821"/>
    <lineage>
        <taxon>Bacteria</taxon>
        <taxon>Pseudomonadati</taxon>
        <taxon>Pseudomonadota</taxon>
        <taxon>Alphaproteobacteria</taxon>
        <taxon>Rhodobacterales</taxon>
        <taxon>Paracoccaceae</taxon>
        <taxon>Roseinatronobacter</taxon>
    </lineage>
</organism>
<dbReference type="GO" id="GO:0003677">
    <property type="term" value="F:DNA binding"/>
    <property type="evidence" value="ECO:0007669"/>
    <property type="project" value="InterPro"/>
</dbReference>
<dbReference type="Pfam" id="PF00589">
    <property type="entry name" value="Phage_integrase"/>
    <property type="match status" value="1"/>
</dbReference>
<name>A0A2W7Q5F7_9RHOB</name>
<keyword evidence="2" id="KW-0233">DNA recombination</keyword>
<dbReference type="Gene3D" id="1.10.443.10">
    <property type="entry name" value="Intergrase catalytic core"/>
    <property type="match status" value="1"/>
</dbReference>
<dbReference type="PANTHER" id="PTHR30349:SF64">
    <property type="entry name" value="PROPHAGE INTEGRASE INTD-RELATED"/>
    <property type="match status" value="1"/>
</dbReference>
<dbReference type="AlphaFoldDB" id="A0A2W7Q5F7"/>
<comment type="caution">
    <text evidence="4">The sequence shown here is derived from an EMBL/GenBank/DDBJ whole genome shotgun (WGS) entry which is preliminary data.</text>
</comment>
<evidence type="ECO:0000313" key="4">
    <source>
        <dbReference type="EMBL" id="PZX39397.1"/>
    </source>
</evidence>
<sequence length="340" mass="39086">MAIRQRGRGWQVDVTVGGIRAPRVTRVSKRAALQTEELFRDALKRGCNPESLRTKPSESRRNTSKILTLEELLNVTRQMRWRDTKGEATALMNARAWCDAFGPDYLVADLTPQAVAYICDDWSDMGAAAGTVNRKVSSLSVMLRVAEQRGIIPSRFALPHRREYEGRLRYFSDQEVESLIEFVADYPEIQDLMVAAVETGMRLGELQRMIVRDIDFERRMILLGETKGDRRRSVPMTRRVEGVLKRKIVGLKDHENVFASYLNSRNLSRVMRRWKEHRGLHPTDQACFHTFRHTTCSRLVQRGVPLAKVMAFMGHRVIETTMRYAHLAPNCLDEARDALE</sequence>
<feature type="domain" description="Tyr recombinase" evidence="3">
    <location>
        <begin position="166"/>
        <end position="337"/>
    </location>
</feature>
<dbReference type="SUPFAM" id="SSF56349">
    <property type="entry name" value="DNA breaking-rejoining enzymes"/>
    <property type="match status" value="1"/>
</dbReference>
<dbReference type="OrthoDB" id="9801717at2"/>
<dbReference type="GO" id="GO:0006310">
    <property type="term" value="P:DNA recombination"/>
    <property type="evidence" value="ECO:0007669"/>
    <property type="project" value="UniProtKB-KW"/>
</dbReference>
<dbReference type="CDD" id="cd00796">
    <property type="entry name" value="INT_Rci_Hp1_C"/>
    <property type="match status" value="1"/>
</dbReference>
<evidence type="ECO:0000256" key="1">
    <source>
        <dbReference type="ARBA" id="ARBA00022908"/>
    </source>
</evidence>
<protein>
    <submittedName>
        <fullName evidence="4">Site-specific recombinase XerD</fullName>
    </submittedName>
</protein>
<dbReference type="RefSeq" id="WP_084386186.1">
    <property type="nucleotide sequence ID" value="NZ_QKZQ01000014.1"/>
</dbReference>
<evidence type="ECO:0000313" key="5">
    <source>
        <dbReference type="Proteomes" id="UP000249364"/>
    </source>
</evidence>
<dbReference type="InterPro" id="IPR013762">
    <property type="entry name" value="Integrase-like_cat_sf"/>
</dbReference>
<proteinExistence type="predicted"/>